<comment type="caution">
    <text evidence="2">The sequence shown here is derived from an EMBL/GenBank/DDBJ whole genome shotgun (WGS) entry which is preliminary data.</text>
</comment>
<sequence length="273" mass="30775">MLNRLSIQWAGAAMLIASALAFSAFRIDNNGQSDTYLHKISSPAGQTVLEYNADKTIRKIVQQHKTENADYNDVQLPVYENGRLVKSLMADDENATTGELYTSYDYAPGGDNMAKISYYRNNAVYAYDSLVYNDAGKLAFRYQVSKNAQKGAWENTGYQQFTWNEDGDISRMDTYGKQPGYSRFMHTAMVTYTYDNRPNPQQQHPELAGLMDLNVAHLSAHNIVTENYNSANSSRIITSTYSYAYNTGKFPMRGTYISGVDAAVVKLEWIKLQ</sequence>
<proteinExistence type="predicted"/>
<name>A0A561PTT2_9BACT</name>
<evidence type="ECO:0000256" key="1">
    <source>
        <dbReference type="SAM" id="SignalP"/>
    </source>
</evidence>
<keyword evidence="1" id="KW-0732">Signal</keyword>
<dbReference type="Proteomes" id="UP000320811">
    <property type="component" value="Unassembled WGS sequence"/>
</dbReference>
<dbReference type="AlphaFoldDB" id="A0A561PTT2"/>
<evidence type="ECO:0008006" key="4">
    <source>
        <dbReference type="Google" id="ProtNLM"/>
    </source>
</evidence>
<evidence type="ECO:0000313" key="2">
    <source>
        <dbReference type="EMBL" id="TWF41506.1"/>
    </source>
</evidence>
<dbReference type="RefSeq" id="WP_145669308.1">
    <property type="nucleotide sequence ID" value="NZ_VIWO01000003.1"/>
</dbReference>
<evidence type="ECO:0000313" key="3">
    <source>
        <dbReference type="Proteomes" id="UP000320811"/>
    </source>
</evidence>
<accession>A0A561PTT2</accession>
<reference evidence="2 3" key="1">
    <citation type="submission" date="2019-06" db="EMBL/GenBank/DDBJ databases">
        <title>Sorghum-associated microbial communities from plants grown in Nebraska, USA.</title>
        <authorList>
            <person name="Schachtman D."/>
        </authorList>
    </citation>
    <scope>NUCLEOTIDE SEQUENCE [LARGE SCALE GENOMIC DNA]</scope>
    <source>
        <strain evidence="2 3">1209</strain>
    </source>
</reference>
<feature type="chain" id="PRO_5021895436" description="YD repeat-containing protein" evidence="1">
    <location>
        <begin position="24"/>
        <end position="273"/>
    </location>
</feature>
<dbReference type="EMBL" id="VIWO01000003">
    <property type="protein sequence ID" value="TWF41506.1"/>
    <property type="molecule type" value="Genomic_DNA"/>
</dbReference>
<feature type="signal peptide" evidence="1">
    <location>
        <begin position="1"/>
        <end position="23"/>
    </location>
</feature>
<keyword evidence="3" id="KW-1185">Reference proteome</keyword>
<gene>
    <name evidence="2" type="ORF">FHW36_103310</name>
</gene>
<protein>
    <recommendedName>
        <fullName evidence="4">YD repeat-containing protein</fullName>
    </recommendedName>
</protein>
<dbReference type="OrthoDB" id="664300at2"/>
<organism evidence="2 3">
    <name type="scientific">Chitinophaga polysaccharea</name>
    <dbReference type="NCBI Taxonomy" id="1293035"/>
    <lineage>
        <taxon>Bacteria</taxon>
        <taxon>Pseudomonadati</taxon>
        <taxon>Bacteroidota</taxon>
        <taxon>Chitinophagia</taxon>
        <taxon>Chitinophagales</taxon>
        <taxon>Chitinophagaceae</taxon>
        <taxon>Chitinophaga</taxon>
    </lineage>
</organism>